<protein>
    <recommendedName>
        <fullName evidence="1">G domain-containing protein</fullName>
    </recommendedName>
</protein>
<dbReference type="CDD" id="cd00882">
    <property type="entry name" value="Ras_like_GTPase"/>
    <property type="match status" value="1"/>
</dbReference>
<dbReference type="Gene3D" id="3.40.50.300">
    <property type="entry name" value="P-loop containing nucleotide triphosphate hydrolases"/>
    <property type="match status" value="1"/>
</dbReference>
<keyword evidence="4" id="KW-1185">Reference proteome</keyword>
<dbReference type="GO" id="GO:0005525">
    <property type="term" value="F:GTP binding"/>
    <property type="evidence" value="ECO:0007669"/>
    <property type="project" value="InterPro"/>
</dbReference>
<name>A0A815LKJ9_ADIRI</name>
<dbReference type="InterPro" id="IPR027417">
    <property type="entry name" value="P-loop_NTPase"/>
</dbReference>
<feature type="domain" description="G" evidence="1">
    <location>
        <begin position="62"/>
        <end position="167"/>
    </location>
</feature>
<evidence type="ECO:0000313" key="2">
    <source>
        <dbReference type="EMBL" id="CAF1349127.1"/>
    </source>
</evidence>
<accession>A0A815LKJ9</accession>
<dbReference type="InterPro" id="IPR006073">
    <property type="entry name" value="GTP-bd"/>
</dbReference>
<evidence type="ECO:0000259" key="1">
    <source>
        <dbReference type="Pfam" id="PF01926"/>
    </source>
</evidence>
<organism evidence="3 5">
    <name type="scientific">Adineta ricciae</name>
    <name type="common">Rotifer</name>
    <dbReference type="NCBI Taxonomy" id="249248"/>
    <lineage>
        <taxon>Eukaryota</taxon>
        <taxon>Metazoa</taxon>
        <taxon>Spiralia</taxon>
        <taxon>Gnathifera</taxon>
        <taxon>Rotifera</taxon>
        <taxon>Eurotatoria</taxon>
        <taxon>Bdelloidea</taxon>
        <taxon>Adinetida</taxon>
        <taxon>Adinetidae</taxon>
        <taxon>Adineta</taxon>
    </lineage>
</organism>
<sequence>MANIPSLIMWGAKSVEFLRAIAPELNMENETDRESILNAYLKNTNNINILLKQLETKGSVNRVLVIGQTGAGKSSLINLLAGKKVANVSDSAKGCTFDFNTYQVEHQGEIYELIDTVGLNEGANGTVTAKQAMKMLIKFIKGNKRGFSCVLFVMPKGRLTDSFEKNHMLFSKTLLNNQTPSILFVGHCEADEPMNSWILNNENKDALQSYHFSDIVCGTAQDGGRFGQLLQPLREETKENLWESICQHMLDTPRSLEPNMHLFKRVWNSFCDLLGLNWKFLTDQFSLFIQYLKSLGVDDETLQQINAELH</sequence>
<gene>
    <name evidence="3" type="ORF">EDS130_LOCUS36739</name>
    <name evidence="2" type="ORF">XAT740_LOCUS31385</name>
</gene>
<evidence type="ECO:0000313" key="5">
    <source>
        <dbReference type="Proteomes" id="UP000663852"/>
    </source>
</evidence>
<dbReference type="Pfam" id="PF01926">
    <property type="entry name" value="MMR_HSR1"/>
    <property type="match status" value="1"/>
</dbReference>
<evidence type="ECO:0000313" key="3">
    <source>
        <dbReference type="EMBL" id="CAF1411191.1"/>
    </source>
</evidence>
<dbReference type="AlphaFoldDB" id="A0A815LKJ9"/>
<dbReference type="EMBL" id="CAJNOJ010000347">
    <property type="protein sequence ID" value="CAF1411191.1"/>
    <property type="molecule type" value="Genomic_DNA"/>
</dbReference>
<dbReference type="Proteomes" id="UP000663852">
    <property type="component" value="Unassembled WGS sequence"/>
</dbReference>
<evidence type="ECO:0000313" key="4">
    <source>
        <dbReference type="Proteomes" id="UP000663828"/>
    </source>
</evidence>
<dbReference type="OrthoDB" id="188276at2759"/>
<reference evidence="3" key="1">
    <citation type="submission" date="2021-02" db="EMBL/GenBank/DDBJ databases">
        <authorList>
            <person name="Nowell W R."/>
        </authorList>
    </citation>
    <scope>NUCLEOTIDE SEQUENCE</scope>
</reference>
<proteinExistence type="predicted"/>
<dbReference type="Proteomes" id="UP000663828">
    <property type="component" value="Unassembled WGS sequence"/>
</dbReference>
<dbReference type="EMBL" id="CAJNOR010002855">
    <property type="protein sequence ID" value="CAF1349127.1"/>
    <property type="molecule type" value="Genomic_DNA"/>
</dbReference>
<comment type="caution">
    <text evidence="3">The sequence shown here is derived from an EMBL/GenBank/DDBJ whole genome shotgun (WGS) entry which is preliminary data.</text>
</comment>
<dbReference type="SUPFAM" id="SSF52540">
    <property type="entry name" value="P-loop containing nucleoside triphosphate hydrolases"/>
    <property type="match status" value="1"/>
</dbReference>